<reference evidence="2 3" key="1">
    <citation type="submission" date="2019-03" db="EMBL/GenBank/DDBJ databases">
        <authorList>
            <person name="Dong K."/>
        </authorList>
    </citation>
    <scope>NUCLEOTIDE SEQUENCE [LARGE SCALE GENOMIC DNA]</scope>
    <source>
        <strain evidence="3">dk512</strain>
    </source>
</reference>
<evidence type="ECO:0008006" key="4">
    <source>
        <dbReference type="Google" id="ProtNLM"/>
    </source>
</evidence>
<sequence length="138" mass="13661">MTTPPQSPAPSAPQAYGTPAGYPSPAAYAPAASAVRGNPFGLASAVVGAVLLLSLFLQMIVQVGAIGRGDVSMLGIIGVASNLIEGLLAVTAIVLGIIGLTRRGRPQALAGIGTGIGVAMLISTIVWGLLYPAVLSLS</sequence>
<dbReference type="Proteomes" id="UP000295748">
    <property type="component" value="Chromosome"/>
</dbReference>
<dbReference type="EMBL" id="CP038266">
    <property type="protein sequence ID" value="QBR90381.1"/>
    <property type="molecule type" value="Genomic_DNA"/>
</dbReference>
<protein>
    <recommendedName>
        <fullName evidence="4">DUF4190 domain-containing protein</fullName>
    </recommendedName>
</protein>
<keyword evidence="3" id="KW-1185">Reference proteome</keyword>
<organism evidence="2 3">
    <name type="scientific">Microbacterium wangchenii</name>
    <dbReference type="NCBI Taxonomy" id="2541726"/>
    <lineage>
        <taxon>Bacteria</taxon>
        <taxon>Bacillati</taxon>
        <taxon>Actinomycetota</taxon>
        <taxon>Actinomycetes</taxon>
        <taxon>Micrococcales</taxon>
        <taxon>Microbacteriaceae</taxon>
        <taxon>Microbacterium</taxon>
    </lineage>
</organism>
<keyword evidence="1" id="KW-0812">Transmembrane</keyword>
<dbReference type="RefSeq" id="WP_135070250.1">
    <property type="nucleotide sequence ID" value="NZ_CP038266.1"/>
</dbReference>
<evidence type="ECO:0000256" key="1">
    <source>
        <dbReference type="SAM" id="Phobius"/>
    </source>
</evidence>
<feature type="transmembrane region" description="Helical" evidence="1">
    <location>
        <begin position="108"/>
        <end position="130"/>
    </location>
</feature>
<evidence type="ECO:0000313" key="2">
    <source>
        <dbReference type="EMBL" id="QBR90381.1"/>
    </source>
</evidence>
<name>A0ABX5SYR7_9MICO</name>
<proteinExistence type="predicted"/>
<keyword evidence="1" id="KW-1133">Transmembrane helix</keyword>
<keyword evidence="1" id="KW-0472">Membrane</keyword>
<feature type="transmembrane region" description="Helical" evidence="1">
    <location>
        <begin position="40"/>
        <end position="61"/>
    </location>
</feature>
<evidence type="ECO:0000313" key="3">
    <source>
        <dbReference type="Proteomes" id="UP000295748"/>
    </source>
</evidence>
<accession>A0ABX5SYR7</accession>
<feature type="transmembrane region" description="Helical" evidence="1">
    <location>
        <begin position="73"/>
        <end position="101"/>
    </location>
</feature>
<gene>
    <name evidence="2" type="ORF">E4K62_17855</name>
</gene>